<keyword evidence="2" id="KW-0833">Ubl conjugation pathway</keyword>
<keyword evidence="1" id="KW-0677">Repeat</keyword>
<evidence type="ECO:0000256" key="2">
    <source>
        <dbReference type="ARBA" id="ARBA00022786"/>
    </source>
</evidence>
<proteinExistence type="predicted"/>
<dbReference type="Gene3D" id="1.25.10.10">
    <property type="entry name" value="Leucine-rich Repeat Variant"/>
    <property type="match status" value="1"/>
</dbReference>
<gene>
    <name evidence="3" type="ORF">ASIM_LOCUS6766</name>
</gene>
<dbReference type="InterPro" id="IPR039852">
    <property type="entry name" value="CAND1/CAND2"/>
</dbReference>
<keyword evidence="4" id="KW-1185">Reference proteome</keyword>
<dbReference type="GO" id="GO:0010265">
    <property type="term" value="P:SCF complex assembly"/>
    <property type="evidence" value="ECO:0007669"/>
    <property type="project" value="InterPro"/>
</dbReference>
<evidence type="ECO:0000313" key="3">
    <source>
        <dbReference type="EMBL" id="VDK27747.1"/>
    </source>
</evidence>
<reference evidence="3 4" key="2">
    <citation type="submission" date="2018-11" db="EMBL/GenBank/DDBJ databases">
        <authorList>
            <consortium name="Pathogen Informatics"/>
        </authorList>
    </citation>
    <scope>NUCLEOTIDE SEQUENCE [LARGE SCALE GENOMIC DNA]</scope>
</reference>
<dbReference type="EMBL" id="UYRR01015199">
    <property type="protein sequence ID" value="VDK27747.1"/>
    <property type="molecule type" value="Genomic_DNA"/>
</dbReference>
<dbReference type="WBParaSite" id="ASIM_0000699401-mRNA-1">
    <property type="protein sequence ID" value="ASIM_0000699401-mRNA-1"/>
    <property type="gene ID" value="ASIM_0000699401"/>
</dbReference>
<dbReference type="InterPro" id="IPR011989">
    <property type="entry name" value="ARM-like"/>
</dbReference>
<sequence length="113" mass="12148">MLKILAETPSLVSELDLQISQLALNFVADMICTHPQLIPVCLTELLAAFVLLSQSSLLQGATLTSALNLLEALVKNPVPNKPSLKDLLSELTAPVFEHASLPRQAYHSISACT</sequence>
<evidence type="ECO:0000256" key="1">
    <source>
        <dbReference type="ARBA" id="ARBA00022737"/>
    </source>
</evidence>
<reference evidence="5" key="1">
    <citation type="submission" date="2017-02" db="UniProtKB">
        <authorList>
            <consortium name="WormBaseParasite"/>
        </authorList>
    </citation>
    <scope>IDENTIFICATION</scope>
</reference>
<protein>
    <submittedName>
        <fullName evidence="5">Cullin-associated NEDD8-dissociated protein 2 (inferred by orthology to a human protein)</fullName>
    </submittedName>
</protein>
<name>A0A0M3JH83_ANISI</name>
<dbReference type="Proteomes" id="UP000267096">
    <property type="component" value="Unassembled WGS sequence"/>
</dbReference>
<dbReference type="AlphaFoldDB" id="A0A0M3JH83"/>
<accession>A0A0M3JH83</accession>
<evidence type="ECO:0000313" key="4">
    <source>
        <dbReference type="Proteomes" id="UP000267096"/>
    </source>
</evidence>
<organism evidence="5">
    <name type="scientific">Anisakis simplex</name>
    <name type="common">Herring worm</name>
    <dbReference type="NCBI Taxonomy" id="6269"/>
    <lineage>
        <taxon>Eukaryota</taxon>
        <taxon>Metazoa</taxon>
        <taxon>Ecdysozoa</taxon>
        <taxon>Nematoda</taxon>
        <taxon>Chromadorea</taxon>
        <taxon>Rhabditida</taxon>
        <taxon>Spirurina</taxon>
        <taxon>Ascaridomorpha</taxon>
        <taxon>Ascaridoidea</taxon>
        <taxon>Anisakidae</taxon>
        <taxon>Anisakis</taxon>
        <taxon>Anisakis simplex complex</taxon>
    </lineage>
</organism>
<dbReference type="PANTHER" id="PTHR12696">
    <property type="entry name" value="TIP120"/>
    <property type="match status" value="1"/>
</dbReference>
<evidence type="ECO:0000313" key="5">
    <source>
        <dbReference type="WBParaSite" id="ASIM_0000699401-mRNA-1"/>
    </source>
</evidence>